<proteinExistence type="predicted"/>
<feature type="signal peptide" evidence="2">
    <location>
        <begin position="1"/>
        <end position="31"/>
    </location>
</feature>
<dbReference type="Gene3D" id="3.40.50.1110">
    <property type="entry name" value="SGNH hydrolase"/>
    <property type="match status" value="1"/>
</dbReference>
<keyword evidence="5" id="KW-1185">Reference proteome</keyword>
<keyword evidence="1" id="KW-0378">Hydrolase</keyword>
<evidence type="ECO:0000256" key="1">
    <source>
        <dbReference type="ARBA" id="ARBA00022801"/>
    </source>
</evidence>
<dbReference type="InterPro" id="IPR036514">
    <property type="entry name" value="SGNH_hydro_sf"/>
</dbReference>
<sequence length="535" mass="59661">MYCRQVTVQSHLKWVLSLCTVVLLGCSNVESADQFRLAPHYTDHMVLQMEPYSAVIWGFGDVGAEISLIFKGKVYTSMAAPVSFSESAVWKVVLDPTPPSGPFDITIKSSSKSMPTEVLYLKDVLFGDVWICSGQSNMAFNVPNAFNASEVLKDSYKYPNIRLLAIKEVESTVPFYNVTSFYEEWSLPSPATLGDAKSAYFLYFSAVCYMFGVELHQHLGYPIGLISDNWGGTSIQAWSSPDVINACPNSTRFEGKPPENYTKFDSPHENNVLWNAMIHPLLNFTIKGAIWYQGEANTGEPAEKYACLFPNMIKDWRAKWYEGTGGHTDPNFPFGFVQLCTSNVPFNDTSFPALRWAQTADMGFVPNNRMSNVFMAVAVDLPDPTSPYHAIHPRYKQDVAHRLALGAKALAYGETYVQFQGPFPEKVCSMTDNKILVSYGTQSITLKSTDVFEVCCGPSCNSEDMWIPVDVVQQQTSSSLMIGYDCNKYTVYQTGSSLRYIWQDMPCSFKDCAVYGAQSDLPGPPFKLPLEAKCV</sequence>
<dbReference type="PROSITE" id="PS51257">
    <property type="entry name" value="PROKAR_LIPOPROTEIN"/>
    <property type="match status" value="1"/>
</dbReference>
<feature type="chain" id="PRO_5040316158" evidence="2">
    <location>
        <begin position="32"/>
        <end position="535"/>
    </location>
</feature>
<organism evidence="4 5">
    <name type="scientific">Holothuria leucospilota</name>
    <name type="common">Black long sea cucumber</name>
    <name type="synonym">Mertensiothuria leucospilota</name>
    <dbReference type="NCBI Taxonomy" id="206669"/>
    <lineage>
        <taxon>Eukaryota</taxon>
        <taxon>Metazoa</taxon>
        <taxon>Echinodermata</taxon>
        <taxon>Eleutherozoa</taxon>
        <taxon>Echinozoa</taxon>
        <taxon>Holothuroidea</taxon>
        <taxon>Aspidochirotacea</taxon>
        <taxon>Aspidochirotida</taxon>
        <taxon>Holothuriidae</taxon>
        <taxon>Holothuria</taxon>
    </lineage>
</organism>
<protein>
    <submittedName>
        <fullName evidence="4">Sialate O-acetylesterase</fullName>
    </submittedName>
</protein>
<dbReference type="InterPro" id="IPR005181">
    <property type="entry name" value="SASA"/>
</dbReference>
<reference evidence="4" key="1">
    <citation type="submission" date="2021-10" db="EMBL/GenBank/DDBJ databases">
        <title>Tropical sea cucumber genome reveals ecological adaptation and Cuvierian tubules defense mechanism.</title>
        <authorList>
            <person name="Chen T."/>
        </authorList>
    </citation>
    <scope>NUCLEOTIDE SEQUENCE</scope>
    <source>
        <strain evidence="4">Nanhai2018</strain>
        <tissue evidence="4">Muscle</tissue>
    </source>
</reference>
<dbReference type="PANTHER" id="PTHR22901:SF0">
    <property type="entry name" value="SIALATE O-ACETYLESTERASE"/>
    <property type="match status" value="1"/>
</dbReference>
<comment type="caution">
    <text evidence="4">The sequence shown here is derived from an EMBL/GenBank/DDBJ whole genome shotgun (WGS) entry which is preliminary data.</text>
</comment>
<dbReference type="InterPro" id="IPR039329">
    <property type="entry name" value="SIAE"/>
</dbReference>
<dbReference type="GO" id="GO:0001681">
    <property type="term" value="F:sialate O-acetylesterase activity"/>
    <property type="evidence" value="ECO:0007669"/>
    <property type="project" value="InterPro"/>
</dbReference>
<keyword evidence="2" id="KW-0732">Signal</keyword>
<name>A0A9Q1C8U8_HOLLE</name>
<dbReference type="Proteomes" id="UP001152320">
    <property type="component" value="Chromosome 5"/>
</dbReference>
<dbReference type="Pfam" id="PF03629">
    <property type="entry name" value="SASA"/>
    <property type="match status" value="1"/>
</dbReference>
<evidence type="ECO:0000313" key="4">
    <source>
        <dbReference type="EMBL" id="KAJ8041403.1"/>
    </source>
</evidence>
<feature type="domain" description="Sialate O-acetylesterase" evidence="3">
    <location>
        <begin position="128"/>
        <end position="385"/>
    </location>
</feature>
<evidence type="ECO:0000256" key="2">
    <source>
        <dbReference type="SAM" id="SignalP"/>
    </source>
</evidence>
<dbReference type="EMBL" id="JAIZAY010000005">
    <property type="protein sequence ID" value="KAJ8041403.1"/>
    <property type="molecule type" value="Genomic_DNA"/>
</dbReference>
<dbReference type="GO" id="GO:0005975">
    <property type="term" value="P:carbohydrate metabolic process"/>
    <property type="evidence" value="ECO:0007669"/>
    <property type="project" value="TreeGrafter"/>
</dbReference>
<dbReference type="SUPFAM" id="SSF52266">
    <property type="entry name" value="SGNH hydrolase"/>
    <property type="match status" value="1"/>
</dbReference>
<dbReference type="AlphaFoldDB" id="A0A9Q1C8U8"/>
<dbReference type="OrthoDB" id="42638at2759"/>
<dbReference type="PANTHER" id="PTHR22901">
    <property type="entry name" value="SIALATE O-ACETYLESTERASE"/>
    <property type="match status" value="1"/>
</dbReference>
<accession>A0A9Q1C8U8</accession>
<gene>
    <name evidence="4" type="ORF">HOLleu_12211</name>
</gene>
<evidence type="ECO:0000313" key="5">
    <source>
        <dbReference type="Proteomes" id="UP001152320"/>
    </source>
</evidence>
<evidence type="ECO:0000259" key="3">
    <source>
        <dbReference type="Pfam" id="PF03629"/>
    </source>
</evidence>